<dbReference type="AlphaFoldDB" id="A0AA51X7L0"/>
<organism evidence="1 2">
    <name type="scientific">Pleionea litopenaei</name>
    <dbReference type="NCBI Taxonomy" id="3070815"/>
    <lineage>
        <taxon>Bacteria</taxon>
        <taxon>Pseudomonadati</taxon>
        <taxon>Pseudomonadota</taxon>
        <taxon>Gammaproteobacteria</taxon>
        <taxon>Oceanospirillales</taxon>
        <taxon>Pleioneaceae</taxon>
        <taxon>Pleionea</taxon>
    </lineage>
</organism>
<protein>
    <submittedName>
        <fullName evidence="1">Uncharacterized protein</fullName>
    </submittedName>
</protein>
<dbReference type="KEGG" id="plei:Q9312_18605"/>
<name>A0AA51X7L0_9GAMM</name>
<evidence type="ECO:0000313" key="1">
    <source>
        <dbReference type="EMBL" id="WMS87220.1"/>
    </source>
</evidence>
<evidence type="ECO:0000313" key="2">
    <source>
        <dbReference type="Proteomes" id="UP001239782"/>
    </source>
</evidence>
<gene>
    <name evidence="1" type="ORF">Q9312_18605</name>
</gene>
<dbReference type="EMBL" id="CP133548">
    <property type="protein sequence ID" value="WMS87220.1"/>
    <property type="molecule type" value="Genomic_DNA"/>
</dbReference>
<proteinExistence type="predicted"/>
<keyword evidence="2" id="KW-1185">Reference proteome</keyword>
<dbReference type="Proteomes" id="UP001239782">
    <property type="component" value="Chromosome"/>
</dbReference>
<reference evidence="1 2" key="1">
    <citation type="submission" date="2023-08" db="EMBL/GenBank/DDBJ databases">
        <title>Pleionea litopenaei sp. nov., isolated from stomach of juvenile Litopenaeus vannamei.</title>
        <authorList>
            <person name="Rho A.M."/>
            <person name="Hwang C.Y."/>
        </authorList>
    </citation>
    <scope>NUCLEOTIDE SEQUENCE [LARGE SCALE GENOMIC DNA]</scope>
    <source>
        <strain evidence="1 2">HL-JVS1</strain>
    </source>
</reference>
<sequence length="49" mass="5425">MTKKDSLCVKVSVGEVSMIWQSGKTLPGGIARSVTRQIVGYECRDYHLP</sequence>
<accession>A0AA51X7L0</accession>
<dbReference type="RefSeq" id="WP_309202360.1">
    <property type="nucleotide sequence ID" value="NZ_CP133548.1"/>
</dbReference>